<evidence type="ECO:0000256" key="2">
    <source>
        <dbReference type="ARBA" id="ARBA00022723"/>
    </source>
</evidence>
<evidence type="ECO:0000259" key="5">
    <source>
        <dbReference type="Pfam" id="PF00394"/>
    </source>
</evidence>
<dbReference type="Proteomes" id="UP000285624">
    <property type="component" value="Unassembled WGS sequence"/>
</dbReference>
<protein>
    <recommendedName>
        <fullName evidence="14">Plastocyanin-like domain-containing protein</fullName>
    </recommendedName>
</protein>
<feature type="domain" description="Plastocyanin-like" evidence="5">
    <location>
        <begin position="158"/>
        <end position="296"/>
    </location>
</feature>
<reference evidence="8" key="1">
    <citation type="journal article" date="2015" name="Genom Data">
        <title>Genome sequences of six Phytophthora species associated with forests in New Zealand.</title>
        <authorList>
            <person name="Studholme D.J."/>
            <person name="McDougal R.L."/>
            <person name="Sambles C."/>
            <person name="Hansen E."/>
            <person name="Hardy G."/>
            <person name="Grant M."/>
            <person name="Ganley R.J."/>
            <person name="Williams N.M."/>
        </authorList>
    </citation>
    <scope>NUCLEOTIDE SEQUENCE</scope>
    <source>
        <strain evidence="9">NZFS 2646</strain>
        <strain evidence="8">NZFS 3630</strain>
    </source>
</reference>
<name>A0A3R7JUX8_9STRA</name>
<evidence type="ECO:0000313" key="12">
    <source>
        <dbReference type="Proteomes" id="UP000285624"/>
    </source>
</evidence>
<feature type="chain" id="PRO_5036343539" description="Plastocyanin-like domain-containing protein" evidence="4">
    <location>
        <begin position="23"/>
        <end position="815"/>
    </location>
</feature>
<dbReference type="Pfam" id="PF00394">
    <property type="entry name" value="Cu-oxidase"/>
    <property type="match status" value="1"/>
</dbReference>
<feature type="domain" description="Plastocyanin-like" evidence="6">
    <location>
        <begin position="678"/>
        <end position="787"/>
    </location>
</feature>
<dbReference type="Gene3D" id="2.60.40.420">
    <property type="entry name" value="Cupredoxins - blue copper proteins"/>
    <property type="match status" value="5"/>
</dbReference>
<evidence type="ECO:0008006" key="14">
    <source>
        <dbReference type="Google" id="ProtNLM"/>
    </source>
</evidence>
<proteinExistence type="inferred from homology"/>
<evidence type="ECO:0000259" key="6">
    <source>
        <dbReference type="Pfam" id="PF07731"/>
    </source>
</evidence>
<feature type="signal peptide" evidence="4">
    <location>
        <begin position="1"/>
        <end position="22"/>
    </location>
</feature>
<dbReference type="STRING" id="325452.A0A3R7JUX8"/>
<evidence type="ECO:0000313" key="11">
    <source>
        <dbReference type="EMBL" id="RLN74170.1"/>
    </source>
</evidence>
<dbReference type="Pfam" id="PF07731">
    <property type="entry name" value="Cu-oxidase_2"/>
    <property type="match status" value="2"/>
</dbReference>
<dbReference type="PROSITE" id="PS00080">
    <property type="entry name" value="MULTICOPPER_OXIDASE2"/>
    <property type="match status" value="1"/>
</dbReference>
<comment type="similarity">
    <text evidence="1">Belongs to the multicopper oxidase family.</text>
</comment>
<evidence type="ECO:0000313" key="13">
    <source>
        <dbReference type="Proteomes" id="UP000285883"/>
    </source>
</evidence>
<evidence type="ECO:0000313" key="8">
    <source>
        <dbReference type="EMBL" id="KAG2510590.1"/>
    </source>
</evidence>
<dbReference type="Proteomes" id="UP000792063">
    <property type="component" value="Unassembled WGS sequence"/>
</dbReference>
<dbReference type="InterPro" id="IPR011707">
    <property type="entry name" value="Cu-oxidase-like_N"/>
</dbReference>
<evidence type="ECO:0000256" key="1">
    <source>
        <dbReference type="ARBA" id="ARBA00010609"/>
    </source>
</evidence>
<organism evidence="11 12">
    <name type="scientific">Phytophthora kernoviae</name>
    <dbReference type="NCBI Taxonomy" id="325452"/>
    <lineage>
        <taxon>Eukaryota</taxon>
        <taxon>Sar</taxon>
        <taxon>Stramenopiles</taxon>
        <taxon>Oomycota</taxon>
        <taxon>Peronosporomycetes</taxon>
        <taxon>Peronosporales</taxon>
        <taxon>Peronosporaceae</taxon>
        <taxon>Phytophthora</taxon>
    </lineage>
</organism>
<feature type="domain" description="Plastocyanin-like" evidence="6">
    <location>
        <begin position="392"/>
        <end position="530"/>
    </location>
</feature>
<dbReference type="Proteomes" id="UP000785171">
    <property type="component" value="Unassembled WGS sequence"/>
</dbReference>
<accession>A0A3R7JUX8</accession>
<feature type="domain" description="Plastocyanin-like" evidence="7">
    <location>
        <begin position="33"/>
        <end position="145"/>
    </location>
</feature>
<dbReference type="PROSITE" id="PS00079">
    <property type="entry name" value="MULTICOPPER_OXIDASE1"/>
    <property type="match status" value="1"/>
</dbReference>
<feature type="domain" description="Plastocyanin-like" evidence="7">
    <location>
        <begin position="575"/>
        <end position="673"/>
    </location>
</feature>
<reference evidence="12 13" key="2">
    <citation type="submission" date="2018-07" db="EMBL/GenBank/DDBJ databases">
        <title>Genome sequencing of oomycete isolates from Chile give support for New Zealand origin for Phytophthora kernoviae and make available the first Nothophytophthora sp. genome.</title>
        <authorList>
            <person name="Studholme D.J."/>
            <person name="Sanfuentes E."/>
            <person name="Panda P."/>
            <person name="Hill R."/>
            <person name="Sambles C."/>
            <person name="Grant M."/>
            <person name="Williams N.M."/>
            <person name="Mcdougal R.L."/>
        </authorList>
    </citation>
    <scope>NUCLEOTIDE SEQUENCE [LARGE SCALE GENOMIC DNA]</scope>
    <source>
        <strain evidence="10">Chile2</strain>
        <strain evidence="11">Chile4</strain>
    </source>
</reference>
<evidence type="ECO:0000313" key="10">
    <source>
        <dbReference type="EMBL" id="RLN32461.1"/>
    </source>
</evidence>
<dbReference type="InterPro" id="IPR001117">
    <property type="entry name" value="Cu-oxidase_2nd"/>
</dbReference>
<dbReference type="InterPro" id="IPR008972">
    <property type="entry name" value="Cupredoxin"/>
</dbReference>
<dbReference type="CDD" id="cd04207">
    <property type="entry name" value="CuRO_3_LCC_like"/>
    <property type="match status" value="1"/>
</dbReference>
<dbReference type="GO" id="GO:0005507">
    <property type="term" value="F:copper ion binding"/>
    <property type="evidence" value="ECO:0007669"/>
    <property type="project" value="InterPro"/>
</dbReference>
<evidence type="ECO:0000256" key="4">
    <source>
        <dbReference type="SAM" id="SignalP"/>
    </source>
</evidence>
<dbReference type="Proteomes" id="UP000285883">
    <property type="component" value="Unassembled WGS sequence"/>
</dbReference>
<dbReference type="InterPro" id="IPR011706">
    <property type="entry name" value="Cu-oxidase_C"/>
</dbReference>
<dbReference type="PANTHER" id="PTHR11709">
    <property type="entry name" value="MULTI-COPPER OXIDASE"/>
    <property type="match status" value="1"/>
</dbReference>
<keyword evidence="2" id="KW-0479">Metal-binding</keyword>
<evidence type="ECO:0000313" key="9">
    <source>
        <dbReference type="EMBL" id="KAG2511701.1"/>
    </source>
</evidence>
<keyword evidence="4" id="KW-0732">Signal</keyword>
<keyword evidence="12" id="KW-1185">Reference proteome</keyword>
<evidence type="ECO:0000259" key="7">
    <source>
        <dbReference type="Pfam" id="PF07732"/>
    </source>
</evidence>
<dbReference type="AlphaFoldDB" id="A0A3R7JUX8"/>
<dbReference type="CDD" id="cd04206">
    <property type="entry name" value="CuRO_1_LCC_like"/>
    <property type="match status" value="2"/>
</dbReference>
<dbReference type="SUPFAM" id="SSF49503">
    <property type="entry name" value="Cupredoxins"/>
    <property type="match status" value="5"/>
</dbReference>
<keyword evidence="3" id="KW-0560">Oxidoreductase</keyword>
<dbReference type="EMBL" id="MAYM02000820">
    <property type="protein sequence ID" value="RLN32461.1"/>
    <property type="molecule type" value="Genomic_DNA"/>
</dbReference>
<dbReference type="GO" id="GO:0016491">
    <property type="term" value="F:oxidoreductase activity"/>
    <property type="evidence" value="ECO:0007669"/>
    <property type="project" value="UniProtKB-KW"/>
</dbReference>
<comment type="caution">
    <text evidence="11">The sequence shown here is derived from an EMBL/GenBank/DDBJ whole genome shotgun (WGS) entry which is preliminary data.</text>
</comment>
<sequence length="815" mass="90875">MRFTNLTVGATLLSLFNGFCAADLVTYDWRVTAISAAFDGVPVHTLGINDKPADQAIIDVELGQEVEVRVTNELHEPTCLHWHGLKQLGTQEMDGTSGITQCHIEPNATAVYRFLPDKPGTFWWHSHHSFQYAFGLRGALIVHAPTNQLQAWEQDIAEEYVIQLGDLYHKEPKPTRMWDSMVINNRGRYNCSAAAAHGYTECTDEQPLSRFHFEAGRKYLLRLINMAALSPIEFSIDDHEFQVVAADSDPLEPSKPINSILLNAGQRYDIIVEAKGSAADQQQQQSQIGSFWMRAIGLHDLPWTRGTAATAGVGYNYEGLAIVSYDAANQAEPTTKQSANMTTMGEFDFTPLVPIVLPSTPSDRAILEFKMQDGLGHFAIDGSEYHHFVVPDEPPLFTIAGGLKTEQLPATANARKVEFGKHIEAVLVNVKDEQHPFHMHTHSPWVVGSGHASIEDIRNNNIPPLKLQGAMTRDVYTVPPCTSDGKGGCVDAGYLVLRFTADNPGVWILHCHIDWHLDAGLSMVFVEGEQELQQRGHAMRFTQFVTCGATLFAIYISLCTADLVTYDWRVTSISAAFDGVSLPTLGINDKPADQAIIDVELGQEVEVRVTNELHEPTCLHWHGLKQLGTQEMDGTSGITQCHIEPNATAVYRFLSDKPGTFWWHSHHSFHEYNSYAAPDEPPLFTIADGLKTERPPTRANARKIEYGKHIEVVLVKDVNEQHLFHLHTHPPWIVVPPCTTNNNRECVQLGYLVLRFTADNSGVWMMHYHIDWHMDIGLSMIFVEGEEELQQRGVDAFSTSMLSVCGNGSNFTTTH</sequence>
<dbReference type="EMBL" id="MBDN02000600">
    <property type="protein sequence ID" value="RLN74170.1"/>
    <property type="molecule type" value="Genomic_DNA"/>
</dbReference>
<evidence type="ECO:0000256" key="3">
    <source>
        <dbReference type="ARBA" id="ARBA00023002"/>
    </source>
</evidence>
<dbReference type="EMBL" id="JPWV03000420">
    <property type="protein sequence ID" value="KAG2511701.1"/>
    <property type="molecule type" value="Genomic_DNA"/>
</dbReference>
<reference evidence="8" key="3">
    <citation type="submission" date="2020-06" db="EMBL/GenBank/DDBJ databases">
        <authorList>
            <person name="Studholme D.J."/>
        </authorList>
    </citation>
    <scope>NUCLEOTIDE SEQUENCE</scope>
    <source>
        <strain evidence="9">NZFS 2646</strain>
        <strain evidence="8">NZFS 3630</strain>
    </source>
</reference>
<dbReference type="InterPro" id="IPR033138">
    <property type="entry name" value="Cu_oxidase_CS"/>
</dbReference>
<dbReference type="PANTHER" id="PTHR11709:SF511">
    <property type="entry name" value="LACCASE"/>
    <property type="match status" value="1"/>
</dbReference>
<gene>
    <name evidence="10" type="ORF">BBI17_009067</name>
    <name evidence="11" type="ORF">BBO99_00009060</name>
    <name evidence="9" type="ORF">JM16_008164</name>
    <name evidence="8" type="ORF">JM18_008078</name>
</gene>
<dbReference type="EMBL" id="JPWU03000608">
    <property type="protein sequence ID" value="KAG2510590.1"/>
    <property type="molecule type" value="Genomic_DNA"/>
</dbReference>
<dbReference type="Pfam" id="PF07732">
    <property type="entry name" value="Cu-oxidase_3"/>
    <property type="match status" value="2"/>
</dbReference>
<dbReference type="InterPro" id="IPR002355">
    <property type="entry name" value="Cu_oxidase_Cu_BS"/>
</dbReference>
<dbReference type="InterPro" id="IPR045087">
    <property type="entry name" value="Cu-oxidase_fam"/>
</dbReference>